<dbReference type="PANTHER" id="PTHR21310:SF40">
    <property type="entry name" value="AMINOGLYCOSIDE PHOSPHOTRANSFERASE DOMAIN-CONTAINING PROTEIN-RELATED"/>
    <property type="match status" value="1"/>
</dbReference>
<keyword evidence="3" id="KW-1185">Reference proteome</keyword>
<evidence type="ECO:0000313" key="3">
    <source>
        <dbReference type="Proteomes" id="UP001596298"/>
    </source>
</evidence>
<gene>
    <name evidence="2" type="ORF">ACFQDH_17255</name>
</gene>
<dbReference type="InterPro" id="IPR011009">
    <property type="entry name" value="Kinase-like_dom_sf"/>
</dbReference>
<dbReference type="RefSeq" id="WP_382403627.1">
    <property type="nucleotide sequence ID" value="NZ_JBHSWH010000001.1"/>
</dbReference>
<evidence type="ECO:0000259" key="1">
    <source>
        <dbReference type="Pfam" id="PF01636"/>
    </source>
</evidence>
<dbReference type="Pfam" id="PF01636">
    <property type="entry name" value="APH"/>
    <property type="match status" value="1"/>
</dbReference>
<dbReference type="Proteomes" id="UP001596298">
    <property type="component" value="Unassembled WGS sequence"/>
</dbReference>
<accession>A0ABW2AK56</accession>
<organism evidence="2 3">
    <name type="scientific">Flexivirga alba</name>
    <dbReference type="NCBI Taxonomy" id="702742"/>
    <lineage>
        <taxon>Bacteria</taxon>
        <taxon>Bacillati</taxon>
        <taxon>Actinomycetota</taxon>
        <taxon>Actinomycetes</taxon>
        <taxon>Micrococcales</taxon>
        <taxon>Dermacoccaceae</taxon>
        <taxon>Flexivirga</taxon>
    </lineage>
</organism>
<evidence type="ECO:0000313" key="2">
    <source>
        <dbReference type="EMBL" id="MFC6706954.1"/>
    </source>
</evidence>
<proteinExistence type="predicted"/>
<dbReference type="InterPro" id="IPR002575">
    <property type="entry name" value="Aminoglycoside_PTrfase"/>
</dbReference>
<dbReference type="PANTHER" id="PTHR21310">
    <property type="entry name" value="AMINOGLYCOSIDE PHOSPHOTRANSFERASE-RELATED-RELATED"/>
    <property type="match status" value="1"/>
</dbReference>
<name>A0ABW2AK56_9MICO</name>
<dbReference type="SUPFAM" id="SSF56112">
    <property type="entry name" value="Protein kinase-like (PK-like)"/>
    <property type="match status" value="1"/>
</dbReference>
<dbReference type="EMBL" id="JBHSWH010000001">
    <property type="protein sequence ID" value="MFC6706954.1"/>
    <property type="molecule type" value="Genomic_DNA"/>
</dbReference>
<protein>
    <submittedName>
        <fullName evidence="2">Phosphotransferase family protein</fullName>
    </submittedName>
</protein>
<reference evidence="3" key="1">
    <citation type="journal article" date="2019" name="Int. J. Syst. Evol. Microbiol.">
        <title>The Global Catalogue of Microorganisms (GCM) 10K type strain sequencing project: providing services to taxonomists for standard genome sequencing and annotation.</title>
        <authorList>
            <consortium name="The Broad Institute Genomics Platform"/>
            <consortium name="The Broad Institute Genome Sequencing Center for Infectious Disease"/>
            <person name="Wu L."/>
            <person name="Ma J."/>
        </authorList>
    </citation>
    <scope>NUCLEOTIDE SEQUENCE [LARGE SCALE GENOMIC DNA]</scope>
    <source>
        <strain evidence="3">CCUG 58127</strain>
    </source>
</reference>
<feature type="domain" description="Aminoglycoside phosphotransferase" evidence="1">
    <location>
        <begin position="16"/>
        <end position="203"/>
    </location>
</feature>
<dbReference type="Gene3D" id="3.90.1200.10">
    <property type="match status" value="1"/>
</dbReference>
<sequence length="247" mass="26771">MVDDIEVVVSHSERTTLRIGDMFLKVDADAERLEAEAKAMARAPIPTPLILWQQRSVLALAALPGRPLGRLGEPSTQSATAWEATGAAIRKLHDAPLPPWVGQGAEEIAAKLDEECDWLVSNGLLPGGVVKRSRRVAAAALRPWTPAFIHGDLQIAHVFIDENDQVAGVLDWSEAAQGDALYDIATLTLGHPEHLDDLIAGYGSSVDVDVIRGWWSVRSLLAARWLIEHGFDPDAPGCEFDVLRSQG</sequence>
<comment type="caution">
    <text evidence="2">The sequence shown here is derived from an EMBL/GenBank/DDBJ whole genome shotgun (WGS) entry which is preliminary data.</text>
</comment>
<dbReference type="InterPro" id="IPR051678">
    <property type="entry name" value="AGP_Transferase"/>
</dbReference>